<accession>A0A1J9SHJ4</accession>
<dbReference type="EMBL" id="MNUE01000003">
    <property type="protein sequence ID" value="OJD39061.1"/>
    <property type="molecule type" value="Genomic_DNA"/>
</dbReference>
<dbReference type="STRING" id="236234.A0A1J9SHJ4"/>
<keyword evidence="2" id="KW-1185">Reference proteome</keyword>
<dbReference type="AlphaFoldDB" id="A0A1J9SHJ4"/>
<reference evidence="1 2" key="1">
    <citation type="submission" date="2016-10" db="EMBL/GenBank/DDBJ databases">
        <title>Proteomics and genomics reveal pathogen-plant mechanisms compatible with a hemibiotrophic lifestyle of Diplodia corticola.</title>
        <authorList>
            <person name="Fernandes I."/>
            <person name="De Jonge R."/>
            <person name="Van De Peer Y."/>
            <person name="Devreese B."/>
            <person name="Alves A."/>
            <person name="Esteves A.C."/>
        </authorList>
    </citation>
    <scope>NUCLEOTIDE SEQUENCE [LARGE SCALE GENOMIC DNA]</scope>
    <source>
        <strain evidence="1 2">CBS 112549</strain>
    </source>
</reference>
<protein>
    <submittedName>
        <fullName evidence="1">Delta-sterol reductase</fullName>
    </submittedName>
</protein>
<dbReference type="OrthoDB" id="10262235at2759"/>
<dbReference type="RefSeq" id="XP_020134672.1">
    <property type="nucleotide sequence ID" value="XM_020274009.1"/>
</dbReference>
<sequence length="101" mass="11187">MPMGREMNGWGKLRSEIGWPAGGVSHLFSCKVTAVVLGYYLLSLILDKLLPAQEVYGTKLVHQYGRPLKYRLNGKQRPAQPLDPTVFAADLNVFRTVTAGL</sequence>
<evidence type="ECO:0000313" key="1">
    <source>
        <dbReference type="EMBL" id="OJD39061.1"/>
    </source>
</evidence>
<gene>
    <name evidence="1" type="ORF">BKCO1_3000120</name>
</gene>
<dbReference type="GeneID" id="31014270"/>
<organism evidence="1 2">
    <name type="scientific">Diplodia corticola</name>
    <dbReference type="NCBI Taxonomy" id="236234"/>
    <lineage>
        <taxon>Eukaryota</taxon>
        <taxon>Fungi</taxon>
        <taxon>Dikarya</taxon>
        <taxon>Ascomycota</taxon>
        <taxon>Pezizomycotina</taxon>
        <taxon>Dothideomycetes</taxon>
        <taxon>Dothideomycetes incertae sedis</taxon>
        <taxon>Botryosphaeriales</taxon>
        <taxon>Botryosphaeriaceae</taxon>
        <taxon>Diplodia</taxon>
    </lineage>
</organism>
<dbReference type="Proteomes" id="UP000183809">
    <property type="component" value="Unassembled WGS sequence"/>
</dbReference>
<evidence type="ECO:0000313" key="2">
    <source>
        <dbReference type="Proteomes" id="UP000183809"/>
    </source>
</evidence>
<comment type="caution">
    <text evidence="1">The sequence shown here is derived from an EMBL/GenBank/DDBJ whole genome shotgun (WGS) entry which is preliminary data.</text>
</comment>
<proteinExistence type="predicted"/>
<name>A0A1J9SHJ4_9PEZI</name>